<dbReference type="Gene3D" id="3.30.1370.120">
    <property type="match status" value="3"/>
</dbReference>
<dbReference type="Pfam" id="PF21305">
    <property type="entry name" value="type_II_gspD_N0"/>
    <property type="match status" value="1"/>
</dbReference>
<dbReference type="InterPro" id="IPR005644">
    <property type="entry name" value="NolW-like"/>
</dbReference>
<dbReference type="GO" id="GO:0009279">
    <property type="term" value="C:cell outer membrane"/>
    <property type="evidence" value="ECO:0007669"/>
    <property type="project" value="UniProtKB-SubCell"/>
</dbReference>
<evidence type="ECO:0000256" key="8">
    <source>
        <dbReference type="ARBA" id="ARBA00023136"/>
    </source>
</evidence>
<comment type="similarity">
    <text evidence="2">Belongs to the bacterial secretin family. GSP D subfamily.</text>
</comment>
<name>A0A2T5VBB8_9HYPH</name>
<keyword evidence="16" id="KW-1185">Reference proteome</keyword>
<evidence type="ECO:0000256" key="9">
    <source>
        <dbReference type="ARBA" id="ARBA00023237"/>
    </source>
</evidence>
<evidence type="ECO:0000259" key="12">
    <source>
        <dbReference type="Pfam" id="PF00263"/>
    </source>
</evidence>
<dbReference type="InterPro" id="IPR004845">
    <property type="entry name" value="T2SS_GspD_CS"/>
</dbReference>
<dbReference type="GO" id="GO:0015628">
    <property type="term" value="P:protein secretion by the type II secretion system"/>
    <property type="evidence" value="ECO:0007669"/>
    <property type="project" value="InterPro"/>
</dbReference>
<evidence type="ECO:0000313" key="16">
    <source>
        <dbReference type="Proteomes" id="UP000244081"/>
    </source>
</evidence>
<protein>
    <submittedName>
        <fullName evidence="15">Type II secretion system protein D (GspD)</fullName>
    </submittedName>
</protein>
<feature type="domain" description="NolW-like" evidence="13">
    <location>
        <begin position="197"/>
        <end position="256"/>
    </location>
</feature>
<dbReference type="InterPro" id="IPR049371">
    <property type="entry name" value="GspD-like_N0"/>
</dbReference>
<evidence type="ECO:0000256" key="4">
    <source>
        <dbReference type="ARBA" id="ARBA00022452"/>
    </source>
</evidence>
<dbReference type="Pfam" id="PF03958">
    <property type="entry name" value="Secretin_N"/>
    <property type="match status" value="3"/>
</dbReference>
<keyword evidence="8" id="KW-0472">Membrane</keyword>
<dbReference type="EMBL" id="QAYG01000003">
    <property type="protein sequence ID" value="PTW61048.1"/>
    <property type="molecule type" value="Genomic_DNA"/>
</dbReference>
<dbReference type="Pfam" id="PF00263">
    <property type="entry name" value="Secretin"/>
    <property type="match status" value="1"/>
</dbReference>
<comment type="subcellular location">
    <subcellularLocation>
        <location evidence="1 10">Cell outer membrane</location>
    </subcellularLocation>
</comment>
<dbReference type="AlphaFoldDB" id="A0A2T5VBB8"/>
<feature type="domain" description="NolW-like" evidence="13">
    <location>
        <begin position="263"/>
        <end position="327"/>
    </location>
</feature>
<evidence type="ECO:0000313" key="15">
    <source>
        <dbReference type="EMBL" id="PTW61048.1"/>
    </source>
</evidence>
<evidence type="ECO:0000256" key="6">
    <source>
        <dbReference type="ARBA" id="ARBA00022729"/>
    </source>
</evidence>
<evidence type="ECO:0000256" key="2">
    <source>
        <dbReference type="ARBA" id="ARBA00006980"/>
    </source>
</evidence>
<proteinExistence type="inferred from homology"/>
<evidence type="ECO:0000256" key="5">
    <source>
        <dbReference type="ARBA" id="ARBA00022692"/>
    </source>
</evidence>
<keyword evidence="6" id="KW-0732">Signal</keyword>
<dbReference type="PANTHER" id="PTHR30332:SF25">
    <property type="entry name" value="SECRETIN XPSD"/>
    <property type="match status" value="1"/>
</dbReference>
<dbReference type="InterPro" id="IPR013356">
    <property type="entry name" value="T2SS_GspD"/>
</dbReference>
<evidence type="ECO:0000256" key="1">
    <source>
        <dbReference type="ARBA" id="ARBA00004442"/>
    </source>
</evidence>
<accession>A0A2T5VBB8</accession>
<dbReference type="InterPro" id="IPR050810">
    <property type="entry name" value="Bact_Secretion_Sys_Channel"/>
</dbReference>
<sequence>MGFGIGTVYRLLLLFTGLLAPLVLAGCAGDLSDMAEGPRTRDVTPSGFSRSHLPANVAARSAARAFSPGAQLYPGTAQFVGTTESAPFSIADDDRVHLNLANASIASATKVIVSDILGRNYIIDPRVKGTVTIQTTNAIAKSALLDTFDALLRFSNAAIVVGDDLVRIVPASSPGVLALNNPAPGHASARGIGLSAKVVPLEYVSAREMQRLLQPIIGADKILHVDERRNILIIGGNPREIATALDAINLFDIDQMKGMSFALLPVKNADPEAIVTELDTIFSTEDGGALKGVVRFVPNQRLNSILVISSRPRYLREAQKWVERLDRIAGGTKRQLFVYSIQNREASELAELLGNILTDPNAKTRTAEGNEANGGGTGSGRVNAAFQAAASARTNALTSTGGTTTSIGQSTGAGTAIGAGLTNTAAATPASFTATGLANNPAETSEGIRVVADESNNAILIYATPDEYNAILAMLKRLDSLPNQVLIEATIAEVTLSDELKFGLRWFFENGNYSLSFTDAADGAVGSTFPGLSFLFSGGQAAVALNALSSITDVNIISSPNLMVLDNRKAVLRIGDQVPIATQQAIDTTSINTVVNTIELKDTGIILTVVPRVNDSGRVILDIEQEVSDVVKTTTSGIDSPTIRQRKVNTTVVVKDGDSLALGGLIQQRAEVTKSQVPVLGDVPLVGNLFRHKDDTQKRTELLILITPHVVRDFQEANDVTDEFRRQLGGLRALGGKPGNDLQHKLNRLVR</sequence>
<feature type="domain" description="NolW-like" evidence="13">
    <location>
        <begin position="337"/>
        <end position="484"/>
    </location>
</feature>
<gene>
    <name evidence="15" type="ORF">C8N35_103230</name>
</gene>
<feature type="region of interest" description="Disordered" evidence="11">
    <location>
        <begin position="361"/>
        <end position="380"/>
    </location>
</feature>
<organism evidence="15 16">
    <name type="scientific">Breoghania corrubedonensis</name>
    <dbReference type="NCBI Taxonomy" id="665038"/>
    <lineage>
        <taxon>Bacteria</taxon>
        <taxon>Pseudomonadati</taxon>
        <taxon>Pseudomonadota</taxon>
        <taxon>Alphaproteobacteria</taxon>
        <taxon>Hyphomicrobiales</taxon>
        <taxon>Stappiaceae</taxon>
        <taxon>Breoghania</taxon>
    </lineage>
</organism>
<dbReference type="PANTHER" id="PTHR30332">
    <property type="entry name" value="PROBABLE GENERAL SECRETION PATHWAY PROTEIN D"/>
    <property type="match status" value="1"/>
</dbReference>
<feature type="domain" description="Type II/III secretion system secretin-like" evidence="12">
    <location>
        <begin position="547"/>
        <end position="712"/>
    </location>
</feature>
<evidence type="ECO:0000259" key="13">
    <source>
        <dbReference type="Pfam" id="PF03958"/>
    </source>
</evidence>
<keyword evidence="3 10" id="KW-0813">Transport</keyword>
<dbReference type="PRINTS" id="PR01032">
    <property type="entry name" value="PHAGEIV"/>
</dbReference>
<dbReference type="PROSITE" id="PS00875">
    <property type="entry name" value="T2SP_D"/>
    <property type="match status" value="1"/>
</dbReference>
<evidence type="ECO:0000256" key="3">
    <source>
        <dbReference type="ARBA" id="ARBA00022448"/>
    </source>
</evidence>
<feature type="domain" description="GspD-like N0" evidence="14">
    <location>
        <begin position="98"/>
        <end position="168"/>
    </location>
</feature>
<dbReference type="NCBIfam" id="TIGR02517">
    <property type="entry name" value="type_II_gspD"/>
    <property type="match status" value="1"/>
</dbReference>
<dbReference type="InterPro" id="IPR001775">
    <property type="entry name" value="GspD/PilQ"/>
</dbReference>
<dbReference type="InterPro" id="IPR038591">
    <property type="entry name" value="NolW-like_sf"/>
</dbReference>
<keyword evidence="4" id="KW-1134">Transmembrane beta strand</keyword>
<evidence type="ECO:0000259" key="14">
    <source>
        <dbReference type="Pfam" id="PF21305"/>
    </source>
</evidence>
<dbReference type="RefSeq" id="WP_170122082.1">
    <property type="nucleotide sequence ID" value="NZ_QAYG01000003.1"/>
</dbReference>
<reference evidence="15 16" key="1">
    <citation type="submission" date="2018-04" db="EMBL/GenBank/DDBJ databases">
        <title>Genomic Encyclopedia of Archaeal and Bacterial Type Strains, Phase II (KMG-II): from individual species to whole genera.</title>
        <authorList>
            <person name="Goeker M."/>
        </authorList>
    </citation>
    <scope>NUCLEOTIDE SEQUENCE [LARGE SCALE GENOMIC DNA]</scope>
    <source>
        <strain evidence="15 16">DSM 23382</strain>
    </source>
</reference>
<evidence type="ECO:0000256" key="10">
    <source>
        <dbReference type="RuleBase" id="RU004004"/>
    </source>
</evidence>
<dbReference type="Gene3D" id="3.55.50.30">
    <property type="match status" value="1"/>
</dbReference>
<dbReference type="GO" id="GO:0015627">
    <property type="term" value="C:type II protein secretion system complex"/>
    <property type="evidence" value="ECO:0007669"/>
    <property type="project" value="InterPro"/>
</dbReference>
<keyword evidence="7" id="KW-0653">Protein transport</keyword>
<comment type="caution">
    <text evidence="15">The sequence shown here is derived from an EMBL/GenBank/DDBJ whole genome shotgun (WGS) entry which is preliminary data.</text>
</comment>
<keyword evidence="5" id="KW-0812">Transmembrane</keyword>
<evidence type="ECO:0000256" key="7">
    <source>
        <dbReference type="ARBA" id="ARBA00022927"/>
    </source>
</evidence>
<dbReference type="PRINTS" id="PR00811">
    <property type="entry name" value="BCTERIALGSPD"/>
</dbReference>
<dbReference type="InterPro" id="IPR004846">
    <property type="entry name" value="T2SS/T3SS_dom"/>
</dbReference>
<keyword evidence="9" id="KW-0998">Cell outer membrane</keyword>
<evidence type="ECO:0000256" key="11">
    <source>
        <dbReference type="SAM" id="MobiDB-lite"/>
    </source>
</evidence>
<dbReference type="Proteomes" id="UP000244081">
    <property type="component" value="Unassembled WGS sequence"/>
</dbReference>